<keyword evidence="3" id="KW-0808">Transferase</keyword>
<evidence type="ECO:0000313" key="7">
    <source>
        <dbReference type="EMBL" id="DAE29412.1"/>
    </source>
</evidence>
<dbReference type="PANTHER" id="PTHR21461">
    <property type="entry name" value="GLYCOSYLTRANSFERASE FAMILY 92 PROTEIN"/>
    <property type="match status" value="1"/>
</dbReference>
<dbReference type="Pfam" id="PF01697">
    <property type="entry name" value="Glyco_transf_92"/>
    <property type="match status" value="1"/>
</dbReference>
<keyword evidence="6" id="KW-0472">Membrane</keyword>
<reference evidence="7" key="1">
    <citation type="journal article" date="2021" name="Proc. Natl. Acad. Sci. U.S.A.">
        <title>A Catalog of Tens of Thousands of Viruses from Human Metagenomes Reveals Hidden Associations with Chronic Diseases.</title>
        <authorList>
            <person name="Tisza M.J."/>
            <person name="Buck C.B."/>
        </authorList>
    </citation>
    <scope>NUCLEOTIDE SEQUENCE</scope>
    <source>
        <strain evidence="7">Ctd0M1</strain>
    </source>
</reference>
<comment type="subcellular location">
    <subcellularLocation>
        <location evidence="1">Membrane</location>
        <topology evidence="1">Single-pass membrane protein</topology>
    </subcellularLocation>
</comment>
<dbReference type="PANTHER" id="PTHR21461:SF69">
    <property type="entry name" value="GLYCOSYLTRANSFERASE FAMILY 92 PROTEIN"/>
    <property type="match status" value="1"/>
</dbReference>
<keyword evidence="5" id="KW-1133">Transmembrane helix</keyword>
<dbReference type="GO" id="GO:0016020">
    <property type="term" value="C:membrane"/>
    <property type="evidence" value="ECO:0007669"/>
    <property type="project" value="UniProtKB-SubCell"/>
</dbReference>
<keyword evidence="2" id="KW-0328">Glycosyltransferase</keyword>
<protein>
    <submittedName>
        <fullName evidence="7">Glycosyltransferase family protein</fullName>
    </submittedName>
</protein>
<dbReference type="EMBL" id="BK059094">
    <property type="protein sequence ID" value="DAE29412.1"/>
    <property type="molecule type" value="Genomic_DNA"/>
</dbReference>
<accession>A0A8S5REL1</accession>
<evidence type="ECO:0000256" key="4">
    <source>
        <dbReference type="ARBA" id="ARBA00022692"/>
    </source>
</evidence>
<dbReference type="GO" id="GO:0016757">
    <property type="term" value="F:glycosyltransferase activity"/>
    <property type="evidence" value="ECO:0007669"/>
    <property type="project" value="UniProtKB-KW"/>
</dbReference>
<evidence type="ECO:0000256" key="1">
    <source>
        <dbReference type="ARBA" id="ARBA00004167"/>
    </source>
</evidence>
<dbReference type="InterPro" id="IPR008166">
    <property type="entry name" value="Glyco_transf_92"/>
</dbReference>
<sequence>MAALKKCFYKFLFRWVIRNKHKRKQLYICLPKTGIAEYRRLSRLSSEENRENRAFKYFMSIACIIKNEGPYLREWLEYHKLIGVEHFYVYDNESSDNTKEVLQPYIDAGDVTYIYFPGRDRQDPAYCHATAHFGQETRWMAVVDLDEFIVLHEKDNLRDFMAEYADCSQISLHWVIYGSSGHEKRPDGLVLENFKGHSAVPDFSPKSIFNPRTVVDCGAHYMWVCGKWVNENGAEFGKDKSVPVKKAQINHYVIKSWEEFYNRKAARGRADFKTFGEDLRQYFDQWDRNDIYDDLMQPYVEKLKKHGVK</sequence>
<evidence type="ECO:0000256" key="6">
    <source>
        <dbReference type="ARBA" id="ARBA00023136"/>
    </source>
</evidence>
<dbReference type="SUPFAM" id="SSF53448">
    <property type="entry name" value="Nucleotide-diphospho-sugar transferases"/>
    <property type="match status" value="1"/>
</dbReference>
<proteinExistence type="predicted"/>
<evidence type="ECO:0000256" key="5">
    <source>
        <dbReference type="ARBA" id="ARBA00022989"/>
    </source>
</evidence>
<organism evidence="7">
    <name type="scientific">virus sp. ctd0M1</name>
    <dbReference type="NCBI Taxonomy" id="2827993"/>
    <lineage>
        <taxon>Viruses</taxon>
    </lineage>
</organism>
<name>A0A8S5REL1_9VIRU</name>
<evidence type="ECO:0000256" key="3">
    <source>
        <dbReference type="ARBA" id="ARBA00022679"/>
    </source>
</evidence>
<evidence type="ECO:0000256" key="2">
    <source>
        <dbReference type="ARBA" id="ARBA00022676"/>
    </source>
</evidence>
<dbReference type="InterPro" id="IPR029044">
    <property type="entry name" value="Nucleotide-diphossugar_trans"/>
</dbReference>
<keyword evidence="4" id="KW-0812">Transmembrane</keyword>